<gene>
    <name evidence="1" type="ORF">Premu_2020</name>
</gene>
<dbReference type="InterPro" id="IPR027417">
    <property type="entry name" value="P-loop_NTPase"/>
</dbReference>
<keyword evidence="2" id="KW-1185">Reference proteome</keyword>
<dbReference type="STRING" id="688246.Premu_2020"/>
<dbReference type="HOGENOM" id="CLU_1642208_0_0_10"/>
<organism evidence="1 2">
    <name type="scientific">Hallella multisaccharivorax DSM 17128</name>
    <dbReference type="NCBI Taxonomy" id="688246"/>
    <lineage>
        <taxon>Bacteria</taxon>
        <taxon>Pseudomonadati</taxon>
        <taxon>Bacteroidota</taxon>
        <taxon>Bacteroidia</taxon>
        <taxon>Bacteroidales</taxon>
        <taxon>Prevotellaceae</taxon>
        <taxon>Hallella</taxon>
    </lineage>
</organism>
<protein>
    <submittedName>
        <fullName evidence="1">Uncharacterized protein</fullName>
    </submittedName>
</protein>
<dbReference type="Proteomes" id="UP000002772">
    <property type="component" value="Unassembled WGS sequence"/>
</dbReference>
<dbReference type="Pfam" id="PF13604">
    <property type="entry name" value="AAA_30"/>
    <property type="match status" value="1"/>
</dbReference>
<evidence type="ECO:0000313" key="1">
    <source>
        <dbReference type="EMBL" id="EGN57417.1"/>
    </source>
</evidence>
<dbReference type="Gene3D" id="3.40.50.300">
    <property type="entry name" value="P-loop containing nucleotide triphosphate hydrolases"/>
    <property type="match status" value="1"/>
</dbReference>
<dbReference type="EMBL" id="GL945017">
    <property type="protein sequence ID" value="EGN57417.1"/>
    <property type="molecule type" value="Genomic_DNA"/>
</dbReference>
<dbReference type="SUPFAM" id="SSF52540">
    <property type="entry name" value="P-loop containing nucleoside triphosphate hydrolases"/>
    <property type="match status" value="1"/>
</dbReference>
<sequence>MEKKQDPDIVLTLSQQALERLKQFVDGKEARAFILTGYAGTGKTTLMKALIGWMTGQNKDFELLASMGRAAKILSNKTNRPATTVHSCIYKFKDFNQDIEHVVNQIDQSDGEDKTGQLLLQFTALSADNDDYDSKIYIVDEAIDGVGHRPASSLAGHLRFG</sequence>
<name>F8N7A1_9BACT</name>
<accession>F8N7A1</accession>
<evidence type="ECO:0000313" key="2">
    <source>
        <dbReference type="Proteomes" id="UP000002772"/>
    </source>
</evidence>
<proteinExistence type="predicted"/>
<reference evidence="2" key="1">
    <citation type="journal article" date="2011" name="Stand. Genomic Sci.">
        <title>Non-contiguous finished genome sequence of the opportunistic oral pathogen Prevotella multisaccharivorax type strain (PPPA20).</title>
        <authorList>
            <person name="Pati A."/>
            <person name="Gronow S."/>
            <person name="Lu M."/>
            <person name="Lapidus A."/>
            <person name="Nolan M."/>
            <person name="Lucas S."/>
            <person name="Hammon N."/>
            <person name="Deshpande S."/>
            <person name="Cheng J.F."/>
            <person name="Tapia R."/>
            <person name="Han C."/>
            <person name="Goodwin L."/>
            <person name="Pitluck S."/>
            <person name="Liolios K."/>
            <person name="Pagani I."/>
            <person name="Mavromatis K."/>
            <person name="Mikhailova N."/>
            <person name="Huntemann M."/>
            <person name="Chen A."/>
            <person name="Palaniappan K."/>
            <person name="Land M."/>
            <person name="Hauser L."/>
            <person name="Detter J.C."/>
            <person name="Brambilla E.M."/>
            <person name="Rohde M."/>
            <person name="Goker M."/>
            <person name="Woyke T."/>
            <person name="Bristow J."/>
            <person name="Eisen J.A."/>
            <person name="Markowitz V."/>
            <person name="Hugenholtz P."/>
            <person name="Kyrpides N.C."/>
            <person name="Klenk H.P."/>
            <person name="Ivanova N."/>
        </authorList>
    </citation>
    <scope>NUCLEOTIDE SEQUENCE [LARGE SCALE GENOMIC DNA]</scope>
    <source>
        <strain evidence="2">DSM 17128</strain>
    </source>
</reference>
<dbReference type="OrthoDB" id="9803432at2"/>
<dbReference type="AlphaFoldDB" id="F8N7A1"/>
<dbReference type="RefSeq" id="WP_007574965.1">
    <property type="nucleotide sequence ID" value="NZ_BPTS01000002.1"/>
</dbReference>
<dbReference type="eggNOG" id="COG0507">
    <property type="taxonomic scope" value="Bacteria"/>
</dbReference>